<protein>
    <submittedName>
        <fullName evidence="2">Uncharacterized protein</fullName>
    </submittedName>
</protein>
<keyword evidence="1" id="KW-0472">Membrane</keyword>
<organism evidence="2 3">
    <name type="scientific">Candidatus Nitrosocosmicus franklandianus</name>
    <dbReference type="NCBI Taxonomy" id="1798806"/>
    <lineage>
        <taxon>Archaea</taxon>
        <taxon>Nitrososphaerota</taxon>
        <taxon>Nitrososphaeria</taxon>
        <taxon>Nitrososphaerales</taxon>
        <taxon>Nitrososphaeraceae</taxon>
        <taxon>Candidatus Nitrosocosmicus</taxon>
    </lineage>
</organism>
<dbReference type="KEGG" id="nfn:NFRAN_2975"/>
<dbReference type="RefSeq" id="WP_134485261.1">
    <property type="nucleotide sequence ID" value="NZ_LR216287.1"/>
</dbReference>
<keyword evidence="3" id="KW-1185">Reference proteome</keyword>
<dbReference type="AlphaFoldDB" id="A0A484IEV4"/>
<gene>
    <name evidence="2" type="ORF">NFRAN_2975</name>
</gene>
<name>A0A484IEV4_9ARCH</name>
<evidence type="ECO:0000256" key="1">
    <source>
        <dbReference type="SAM" id="Phobius"/>
    </source>
</evidence>
<accession>A0A484IEV4</accession>
<keyword evidence="1" id="KW-1133">Transmembrane helix</keyword>
<feature type="transmembrane region" description="Helical" evidence="1">
    <location>
        <begin position="34"/>
        <end position="50"/>
    </location>
</feature>
<proteinExistence type="predicted"/>
<reference evidence="2 3" key="1">
    <citation type="submission" date="2019-02" db="EMBL/GenBank/DDBJ databases">
        <authorList>
            <person name="Lehtovirta-Morley E L."/>
        </authorList>
    </citation>
    <scope>NUCLEOTIDE SEQUENCE [LARGE SCALE GENOMIC DNA]</scope>
    <source>
        <strain evidence="2">NFRAN1</strain>
    </source>
</reference>
<dbReference type="EMBL" id="LR216287">
    <property type="protein sequence ID" value="VFJ15298.1"/>
    <property type="molecule type" value="Genomic_DNA"/>
</dbReference>
<sequence length="100" mass="10887">MIGNNKQFLSQQLLWIGISLGISLAISFLLPFPLSLPVIIVVFILLSYYIRNRTMKKMGMAGSVFGGNGSSVSYYCMSCGTKHNQSACPKCGSKMKRVGS</sequence>
<evidence type="ECO:0000313" key="2">
    <source>
        <dbReference type="EMBL" id="VFJ15298.1"/>
    </source>
</evidence>
<dbReference type="GeneID" id="39422080"/>
<feature type="transmembrane region" description="Helical" evidence="1">
    <location>
        <begin position="12"/>
        <end position="28"/>
    </location>
</feature>
<evidence type="ECO:0000313" key="3">
    <source>
        <dbReference type="Proteomes" id="UP000294299"/>
    </source>
</evidence>
<dbReference type="Proteomes" id="UP000294299">
    <property type="component" value="Chromosome NFRAN"/>
</dbReference>
<keyword evidence="1" id="KW-0812">Transmembrane</keyword>